<evidence type="ECO:0000313" key="5">
    <source>
        <dbReference type="Proteomes" id="UP000236047"/>
    </source>
</evidence>
<dbReference type="EMBL" id="LJSN01000003">
    <property type="protein sequence ID" value="PNE38696.1"/>
    <property type="molecule type" value="Genomic_DNA"/>
</dbReference>
<reference evidence="5" key="1">
    <citation type="submission" date="2015-09" db="EMBL/GenBank/DDBJ databases">
        <authorList>
            <person name="Graham D.E."/>
            <person name="Mahan K.M."/>
            <person name="Klingeman D.M."/>
            <person name="Fida T."/>
            <person name="Giannone R.J."/>
            <person name="Hettich R.L."/>
            <person name="Parry R.J."/>
            <person name="Spain J.C."/>
        </authorList>
    </citation>
    <scope>NUCLEOTIDE SEQUENCE [LARGE SCALE GENOMIC DNA]</scope>
    <source>
        <strain evidence="5">JCM 4701</strain>
    </source>
</reference>
<gene>
    <name evidence="4" type="ORF">AOB60_32540</name>
</gene>
<dbReference type="RefSeq" id="WP_073447739.1">
    <property type="nucleotide sequence ID" value="NZ_LJSN01000003.1"/>
</dbReference>
<feature type="chain" id="PRO_5038776007" description="DUF4232 domain-containing protein" evidence="2">
    <location>
        <begin position="29"/>
        <end position="240"/>
    </location>
</feature>
<comment type="caution">
    <text evidence="4">The sequence shown here is derived from an EMBL/GenBank/DDBJ whole genome shotgun (WGS) entry which is preliminary data.</text>
</comment>
<evidence type="ECO:0000259" key="3">
    <source>
        <dbReference type="Pfam" id="PF14016"/>
    </source>
</evidence>
<dbReference type="AlphaFoldDB" id="A0A2N8PCG9"/>
<feature type="compositionally biased region" description="Gly residues" evidence="1">
    <location>
        <begin position="56"/>
        <end position="69"/>
    </location>
</feature>
<name>A0A2N8PCG9_STRNR</name>
<organism evidence="4 5">
    <name type="scientific">Streptomyces noursei</name>
    <name type="common">Streptomyces albulus</name>
    <dbReference type="NCBI Taxonomy" id="1971"/>
    <lineage>
        <taxon>Bacteria</taxon>
        <taxon>Bacillati</taxon>
        <taxon>Actinomycetota</taxon>
        <taxon>Actinomycetes</taxon>
        <taxon>Kitasatosporales</taxon>
        <taxon>Streptomycetaceae</taxon>
        <taxon>Streptomyces</taxon>
    </lineage>
</organism>
<dbReference type="PROSITE" id="PS51257">
    <property type="entry name" value="PROKAR_LIPOPROTEIN"/>
    <property type="match status" value="1"/>
</dbReference>
<proteinExistence type="predicted"/>
<evidence type="ECO:0000313" key="4">
    <source>
        <dbReference type="EMBL" id="PNE38696.1"/>
    </source>
</evidence>
<dbReference type="InterPro" id="IPR025326">
    <property type="entry name" value="DUF4232"/>
</dbReference>
<evidence type="ECO:0000256" key="2">
    <source>
        <dbReference type="SAM" id="SignalP"/>
    </source>
</evidence>
<protein>
    <recommendedName>
        <fullName evidence="3">DUF4232 domain-containing protein</fullName>
    </recommendedName>
</protein>
<sequence length="240" mass="23856">MLHRSTLRRGRTAVVAGLIATAALGLTACNGTGGSGAAPASSVSAANPGSQDGSTGSQGSGGTTGGSGGAATASAHSNGGTGGSGGHGGHKGQSGDRLGHCTTDGLQAGWGSEGGGVPDMKSDQQQTAAVWLKNISGTPCSISGFPGVQIKGTDGTTWDLQRSAKKPESKVLKPNAHTTFTLTLLPSTRADDKKVEPGQVLITPPNEKKHFQLQWPFGGAILDQSGATHPGTFVNPVNVP</sequence>
<feature type="signal peptide" evidence="2">
    <location>
        <begin position="1"/>
        <end position="28"/>
    </location>
</feature>
<feature type="region of interest" description="Disordered" evidence="1">
    <location>
        <begin position="33"/>
        <end position="121"/>
    </location>
</feature>
<dbReference type="Proteomes" id="UP000236047">
    <property type="component" value="Unassembled WGS sequence"/>
</dbReference>
<evidence type="ECO:0000256" key="1">
    <source>
        <dbReference type="SAM" id="MobiDB-lite"/>
    </source>
</evidence>
<keyword evidence="2" id="KW-0732">Signal</keyword>
<feature type="compositionally biased region" description="Low complexity" evidence="1">
    <location>
        <begin position="37"/>
        <end position="55"/>
    </location>
</feature>
<keyword evidence="5" id="KW-1185">Reference proteome</keyword>
<feature type="domain" description="DUF4232" evidence="3">
    <location>
        <begin position="101"/>
        <end position="216"/>
    </location>
</feature>
<dbReference type="Pfam" id="PF14016">
    <property type="entry name" value="DUF4232"/>
    <property type="match status" value="1"/>
</dbReference>
<accession>A0A2N8PCG9</accession>